<dbReference type="SMART" id="SM00710">
    <property type="entry name" value="PbH1"/>
    <property type="match status" value="10"/>
</dbReference>
<dbReference type="Gene3D" id="2.160.20.10">
    <property type="entry name" value="Single-stranded right-handed beta-helix, Pectin lyase-like"/>
    <property type="match status" value="2"/>
</dbReference>
<keyword evidence="10" id="KW-0732">Signal</keyword>
<dbReference type="InterPro" id="IPR000743">
    <property type="entry name" value="Glyco_hydro_28"/>
</dbReference>
<dbReference type="SUPFAM" id="SSF51126">
    <property type="entry name" value="Pectin lyase-like"/>
    <property type="match status" value="2"/>
</dbReference>
<dbReference type="HOGENOM" id="CLU_293952_0_0_1"/>
<feature type="compositionally biased region" description="Low complexity" evidence="9">
    <location>
        <begin position="575"/>
        <end position="587"/>
    </location>
</feature>
<feature type="compositionally biased region" description="Pro residues" evidence="9">
    <location>
        <begin position="613"/>
        <end position="629"/>
    </location>
</feature>
<keyword evidence="6 8" id="KW-0326">Glycosidase</keyword>
<dbReference type="InterPro" id="IPR006626">
    <property type="entry name" value="PbH1"/>
</dbReference>
<protein>
    <recommendedName>
        <fullName evidence="13">Polygalacturonase</fullName>
    </recommendedName>
</protein>
<feature type="compositionally biased region" description="Low complexity" evidence="9">
    <location>
        <begin position="603"/>
        <end position="612"/>
    </location>
</feature>
<evidence type="ECO:0000256" key="1">
    <source>
        <dbReference type="ARBA" id="ARBA00004191"/>
    </source>
</evidence>
<accession>A0A0E0DUT4</accession>
<dbReference type="GO" id="GO:0071555">
    <property type="term" value="P:cell wall organization"/>
    <property type="evidence" value="ECO:0007669"/>
    <property type="project" value="UniProtKB-KW"/>
</dbReference>
<dbReference type="AlphaFoldDB" id="A0A0E0DUT4"/>
<comment type="similarity">
    <text evidence="2 8">Belongs to the glycosyl hydrolase 28 family.</text>
</comment>
<evidence type="ECO:0000313" key="11">
    <source>
        <dbReference type="EnsemblPlants" id="OMERI05G22980.1"/>
    </source>
</evidence>
<dbReference type="GO" id="GO:0004650">
    <property type="term" value="F:polygalacturonase activity"/>
    <property type="evidence" value="ECO:0007669"/>
    <property type="project" value="InterPro"/>
</dbReference>
<evidence type="ECO:0000256" key="9">
    <source>
        <dbReference type="SAM" id="MobiDB-lite"/>
    </source>
</evidence>
<dbReference type="InterPro" id="IPR011050">
    <property type="entry name" value="Pectin_lyase_fold/virulence"/>
</dbReference>
<comment type="subcellular location">
    <subcellularLocation>
        <location evidence="1">Secreted</location>
        <location evidence="1">Cell wall</location>
    </subcellularLocation>
</comment>
<keyword evidence="4" id="KW-0964">Secreted</keyword>
<feature type="signal peptide" evidence="10">
    <location>
        <begin position="1"/>
        <end position="28"/>
    </location>
</feature>
<evidence type="ECO:0000256" key="6">
    <source>
        <dbReference type="ARBA" id="ARBA00023295"/>
    </source>
</evidence>
<feature type="compositionally biased region" description="Basic residues" evidence="9">
    <location>
        <begin position="549"/>
        <end position="564"/>
    </location>
</feature>
<evidence type="ECO:0000256" key="10">
    <source>
        <dbReference type="SAM" id="SignalP"/>
    </source>
</evidence>
<dbReference type="Gramene" id="OMERI05G22980.1">
    <property type="protein sequence ID" value="OMERI05G22980.1"/>
    <property type="gene ID" value="OMERI05G22980"/>
</dbReference>
<evidence type="ECO:0000256" key="8">
    <source>
        <dbReference type="RuleBase" id="RU361169"/>
    </source>
</evidence>
<feature type="chain" id="PRO_5002357452" description="Polygalacturonase" evidence="10">
    <location>
        <begin position="29"/>
        <end position="1033"/>
    </location>
</feature>
<evidence type="ECO:0000256" key="5">
    <source>
        <dbReference type="ARBA" id="ARBA00022801"/>
    </source>
</evidence>
<feature type="region of interest" description="Disordered" evidence="9">
    <location>
        <begin position="531"/>
        <end position="633"/>
    </location>
</feature>
<dbReference type="EnsemblPlants" id="OMERI05G22980.1">
    <property type="protein sequence ID" value="OMERI05G22980.1"/>
    <property type="gene ID" value="OMERI05G22980"/>
</dbReference>
<keyword evidence="7" id="KW-0961">Cell wall biogenesis/degradation</keyword>
<dbReference type="GO" id="GO:0005975">
    <property type="term" value="P:carbohydrate metabolic process"/>
    <property type="evidence" value="ECO:0007669"/>
    <property type="project" value="InterPro"/>
</dbReference>
<reference evidence="11" key="2">
    <citation type="submission" date="2018-05" db="EMBL/GenBank/DDBJ databases">
        <title>OmerRS3 (Oryza meridionalis Reference Sequence Version 3).</title>
        <authorList>
            <person name="Zhang J."/>
            <person name="Kudrna D."/>
            <person name="Lee S."/>
            <person name="Talag J."/>
            <person name="Welchert J."/>
            <person name="Wing R.A."/>
        </authorList>
    </citation>
    <scope>NUCLEOTIDE SEQUENCE [LARGE SCALE GENOMIC DNA]</scope>
    <source>
        <strain evidence="11">cv. OR44</strain>
    </source>
</reference>
<feature type="compositionally biased region" description="Low complexity" evidence="9">
    <location>
        <begin position="71"/>
        <end position="83"/>
    </location>
</feature>
<evidence type="ECO:0000313" key="12">
    <source>
        <dbReference type="Proteomes" id="UP000008021"/>
    </source>
</evidence>
<evidence type="ECO:0008006" key="13">
    <source>
        <dbReference type="Google" id="ProtNLM"/>
    </source>
</evidence>
<dbReference type="Proteomes" id="UP000008021">
    <property type="component" value="Chromosome 5"/>
</dbReference>
<feature type="compositionally biased region" description="Low complexity" evidence="9">
    <location>
        <begin position="99"/>
        <end position="108"/>
    </location>
</feature>
<organism evidence="11">
    <name type="scientific">Oryza meridionalis</name>
    <dbReference type="NCBI Taxonomy" id="40149"/>
    <lineage>
        <taxon>Eukaryota</taxon>
        <taxon>Viridiplantae</taxon>
        <taxon>Streptophyta</taxon>
        <taxon>Embryophyta</taxon>
        <taxon>Tracheophyta</taxon>
        <taxon>Spermatophyta</taxon>
        <taxon>Magnoliopsida</taxon>
        <taxon>Liliopsida</taxon>
        <taxon>Poales</taxon>
        <taxon>Poaceae</taxon>
        <taxon>BOP clade</taxon>
        <taxon>Oryzoideae</taxon>
        <taxon>Oryzeae</taxon>
        <taxon>Oryzinae</taxon>
        <taxon>Oryza</taxon>
    </lineage>
</organism>
<dbReference type="Pfam" id="PF00295">
    <property type="entry name" value="Glyco_hydro_28"/>
    <property type="match status" value="2"/>
</dbReference>
<keyword evidence="5 8" id="KW-0378">Hydrolase</keyword>
<keyword evidence="12" id="KW-1185">Reference proteome</keyword>
<proteinExistence type="inferred from homology"/>
<evidence type="ECO:0000256" key="3">
    <source>
        <dbReference type="ARBA" id="ARBA00022512"/>
    </source>
</evidence>
<feature type="compositionally biased region" description="Basic residues" evidence="9">
    <location>
        <begin position="45"/>
        <end position="60"/>
    </location>
</feature>
<feature type="region of interest" description="Disordered" evidence="9">
    <location>
        <begin position="27"/>
        <end position="128"/>
    </location>
</feature>
<keyword evidence="3" id="KW-0134">Cell wall</keyword>
<evidence type="ECO:0000256" key="7">
    <source>
        <dbReference type="ARBA" id="ARBA00023316"/>
    </source>
</evidence>
<dbReference type="PANTHER" id="PTHR31375">
    <property type="match status" value="1"/>
</dbReference>
<evidence type="ECO:0000256" key="4">
    <source>
        <dbReference type="ARBA" id="ARBA00022525"/>
    </source>
</evidence>
<sequence length="1033" mass="111459">MGLGIKGLTFLLLLVLLVLCSNVSLSDARSGKHWRQNRVSSSTLLRRKGKGKTRNSHKQYGKGNQDPYQPSPSTSPNVPVNPSERPVQGKGHPAPTMPTPSSGSGHTLPSPPLPLPPLLPPPQPPAAQSQNTVFNVVDFGARGDGVTDDTQAFEEAWAAACKVEASTVLVPSELEFVVGPISFSGPYCKPNILFQLDGTILAQTSTRVWGSGLLQWLEFTKLSGISIQGSGVINGRGQEWWTYSDPNDDDDDDVDAYNVELEKMPQIKPTALRFYGSSNVTVTGITIVNSSQCHLKFDSCQGVMVHDLTISSPENSPNTDGIHLQNSKQVSIHHTNLACGDDCVSIQTGCSDINIHNVNCGPGHGISIGGLGRYNTKACVSNVTVRDVNMFKTMTGVRIKTWQGGSGLVQGIRFSNIQVSEVQTPIIIDQFYCDRTTCRNQTSAVAVSGVQYENIRGTFTIKPAHFACSDSSPCSEITLTGIQLKPLIVPQYHLYNPFCWQAFGELSTPTIPPISCLQIGKPSGNNVILSDARSGKHWRQNRVSSSTLLRRKGKGKTRNSHKQYGKGNQDPYQPSPSTSPNVPVNPSERPVQGKGHPAPTMPTPSSGSGHTLPSPPLPLPPLLPPPQPPAAQSQNTVFNVVDFGARGDGVTDDTQAFEEAWAAACKVEASTVLVPSELEFVVGPISFSGPYCKPNILFQLDGTILAQTSTRVWGSGLLQWLEFTKLSGISIQGSGVINGRGQEWWTYSDPNDDDDDDVDAYNVELEKMPQIKPTALRFYGSSNVTVTGITIVNSSQCHLKFDSCQGVMVHDLTISSPENSPNTDGIHLQNSKQVSIHHTNLACGDDCVSIQTGCSDINIHNVNCGPGHGISIGGLGRYNTKACVSNVTVRDVNMFKTMTGVRIKTWQGGSGLVQGIRFSNIQVSEVQTPIIIDQFYCDRTTCRNQTSAVAVSGVQYENIRGTFTIKPAHFACSDSSPCSEITLTGIQLKPLIVPQYHLYNPFCWQAFGELSTPTIPPISCLQIGKPSGNNTLL</sequence>
<evidence type="ECO:0000256" key="2">
    <source>
        <dbReference type="ARBA" id="ARBA00008834"/>
    </source>
</evidence>
<dbReference type="InterPro" id="IPR012334">
    <property type="entry name" value="Pectin_lyas_fold"/>
</dbReference>
<name>A0A0E0DUT4_9ORYZ</name>
<feature type="compositionally biased region" description="Pro residues" evidence="9">
    <location>
        <begin position="109"/>
        <end position="125"/>
    </location>
</feature>
<dbReference type="STRING" id="40149.A0A0E0DUT4"/>
<dbReference type="eggNOG" id="ENOG502QWCM">
    <property type="taxonomic scope" value="Eukaryota"/>
</dbReference>
<reference evidence="11" key="1">
    <citation type="submission" date="2015-04" db="UniProtKB">
        <authorList>
            <consortium name="EnsemblPlants"/>
        </authorList>
    </citation>
    <scope>IDENTIFICATION</scope>
</reference>
<dbReference type="FunFam" id="2.160.20.10:FF:000019">
    <property type="entry name" value="polygalacturonase At1g48100"/>
    <property type="match status" value="2"/>
</dbReference>